<feature type="region of interest" description="Disordered" evidence="1">
    <location>
        <begin position="29"/>
        <end position="100"/>
    </location>
</feature>
<gene>
    <name evidence="2" type="ORF">AMTR_s00076p00160880</name>
</gene>
<evidence type="ECO:0000256" key="1">
    <source>
        <dbReference type="SAM" id="MobiDB-lite"/>
    </source>
</evidence>
<accession>W1PAK8</accession>
<proteinExistence type="predicted"/>
<dbReference type="HOGENOM" id="CLU_105192_0_0_1"/>
<keyword evidence="3" id="KW-1185">Reference proteome</keyword>
<dbReference type="Gramene" id="ERN04694">
    <property type="protein sequence ID" value="ERN04694"/>
    <property type="gene ID" value="AMTR_s00076p00160880"/>
</dbReference>
<dbReference type="EMBL" id="KI394182">
    <property type="protein sequence ID" value="ERN04694.1"/>
    <property type="molecule type" value="Genomic_DNA"/>
</dbReference>
<feature type="compositionally biased region" description="Basic and acidic residues" evidence="1">
    <location>
        <begin position="76"/>
        <end position="90"/>
    </location>
</feature>
<dbReference type="Proteomes" id="UP000017836">
    <property type="component" value="Unassembled WGS sequence"/>
</dbReference>
<name>W1PAK8_AMBTC</name>
<sequence>MISSDQEVTFNPRTASRVQEVAPVTINPMHELTLAPSSPSRMSFDPCSREHSPSGLGEASEVGSRDADEGPITIQRDGHETDKRPEHHEGAAPSIVGDEDISEVEGGELILSEQPIGLVEVTPEVAEVSGNEGLSTEGRKEPDLGEHSSIAALSEMNKGAGDEGPDTIRGETVKESSGVCFKLAPPEVAIDMAIVPLG</sequence>
<protein>
    <submittedName>
        <fullName evidence="2">Uncharacterized protein</fullName>
    </submittedName>
</protein>
<feature type="region of interest" description="Disordered" evidence="1">
    <location>
        <begin position="127"/>
        <end position="172"/>
    </location>
</feature>
<organism evidence="2 3">
    <name type="scientific">Amborella trichopoda</name>
    <dbReference type="NCBI Taxonomy" id="13333"/>
    <lineage>
        <taxon>Eukaryota</taxon>
        <taxon>Viridiplantae</taxon>
        <taxon>Streptophyta</taxon>
        <taxon>Embryophyta</taxon>
        <taxon>Tracheophyta</taxon>
        <taxon>Spermatophyta</taxon>
        <taxon>Magnoliopsida</taxon>
        <taxon>Amborellales</taxon>
        <taxon>Amborellaceae</taxon>
        <taxon>Amborella</taxon>
    </lineage>
</organism>
<dbReference type="AlphaFoldDB" id="W1PAK8"/>
<evidence type="ECO:0000313" key="3">
    <source>
        <dbReference type="Proteomes" id="UP000017836"/>
    </source>
</evidence>
<evidence type="ECO:0000313" key="2">
    <source>
        <dbReference type="EMBL" id="ERN04694.1"/>
    </source>
</evidence>
<reference evidence="3" key="1">
    <citation type="journal article" date="2013" name="Science">
        <title>The Amborella genome and the evolution of flowering plants.</title>
        <authorList>
            <consortium name="Amborella Genome Project"/>
        </authorList>
    </citation>
    <scope>NUCLEOTIDE SEQUENCE [LARGE SCALE GENOMIC DNA]</scope>
</reference>
<feature type="compositionally biased region" description="Basic and acidic residues" evidence="1">
    <location>
        <begin position="137"/>
        <end position="146"/>
    </location>
</feature>